<protein>
    <submittedName>
        <fullName evidence="4">Alpha-1,2-fucosyltransferase</fullName>
    </submittedName>
</protein>
<dbReference type="Gene3D" id="3.40.50.11350">
    <property type="match status" value="1"/>
</dbReference>
<dbReference type="CDD" id="cd11301">
    <property type="entry name" value="Fut1_Fut2_like"/>
    <property type="match status" value="1"/>
</dbReference>
<keyword evidence="1 4" id="KW-0328">Glycosyltransferase</keyword>
<dbReference type="RefSeq" id="WP_122296112.1">
    <property type="nucleotide sequence ID" value="NZ_CABJEQ010000001.1"/>
</dbReference>
<dbReference type="EMBL" id="JAPTZU010000001">
    <property type="protein sequence ID" value="MCZ2686049.1"/>
    <property type="molecule type" value="Genomic_DNA"/>
</dbReference>
<organism evidence="4 5">
    <name type="scientific">Bacteroides fragilis</name>
    <dbReference type="NCBI Taxonomy" id="817"/>
    <lineage>
        <taxon>Bacteria</taxon>
        <taxon>Pseudomonadati</taxon>
        <taxon>Bacteroidota</taxon>
        <taxon>Bacteroidia</taxon>
        <taxon>Bacteroidales</taxon>
        <taxon>Bacteroidaceae</taxon>
        <taxon>Bacteroides</taxon>
    </lineage>
</organism>
<evidence type="ECO:0000313" key="4">
    <source>
        <dbReference type="EMBL" id="RHH07266.1"/>
    </source>
</evidence>
<accession>A0A396BNL2</accession>
<dbReference type="AlphaFoldDB" id="A0A396BNL2"/>
<evidence type="ECO:0000256" key="2">
    <source>
        <dbReference type="ARBA" id="ARBA00022679"/>
    </source>
</evidence>
<evidence type="ECO:0000313" key="5">
    <source>
        <dbReference type="Proteomes" id="UP000266644"/>
    </source>
</evidence>
<dbReference type="Proteomes" id="UP000266644">
    <property type="component" value="Unassembled WGS sequence"/>
</dbReference>
<dbReference type="PANTHER" id="PTHR11927">
    <property type="entry name" value="GALACTOSIDE 2-L-FUCOSYLTRANSFERASE"/>
    <property type="match status" value="1"/>
</dbReference>
<evidence type="ECO:0000313" key="3">
    <source>
        <dbReference type="EMBL" id="MCZ2686049.1"/>
    </source>
</evidence>
<dbReference type="EMBL" id="QRJE01000036">
    <property type="protein sequence ID" value="RHH07266.1"/>
    <property type="molecule type" value="Genomic_DNA"/>
</dbReference>
<name>A0A396BNL2_BACFG</name>
<dbReference type="Proteomes" id="UP001079672">
    <property type="component" value="Unassembled WGS sequence"/>
</dbReference>
<dbReference type="GO" id="GO:0016020">
    <property type="term" value="C:membrane"/>
    <property type="evidence" value="ECO:0007669"/>
    <property type="project" value="InterPro"/>
</dbReference>
<dbReference type="GO" id="GO:0005975">
    <property type="term" value="P:carbohydrate metabolic process"/>
    <property type="evidence" value="ECO:0007669"/>
    <property type="project" value="InterPro"/>
</dbReference>
<dbReference type="GO" id="GO:0008107">
    <property type="term" value="F:galactoside 2-alpha-L-fucosyltransferase activity"/>
    <property type="evidence" value="ECO:0007669"/>
    <property type="project" value="InterPro"/>
</dbReference>
<reference evidence="4 5" key="1">
    <citation type="submission" date="2018-08" db="EMBL/GenBank/DDBJ databases">
        <title>A genome reference for cultivated species of the human gut microbiota.</title>
        <authorList>
            <person name="Zou Y."/>
            <person name="Xue W."/>
            <person name="Luo G."/>
        </authorList>
    </citation>
    <scope>NUCLEOTIDE SEQUENCE [LARGE SCALE GENOMIC DNA]</scope>
    <source>
        <strain evidence="4 5">AM18-6</strain>
    </source>
</reference>
<reference evidence="3" key="2">
    <citation type="submission" date="2022-12" db="EMBL/GenBank/DDBJ databases">
        <title>Development of a Multilocus Sequence Typing Scheme for Bacteroides fragilis Based on Whole Genome Sequencing Data and Clinical Application.</title>
        <authorList>
            <person name="Nielsen F.D."/>
            <person name="Justesen U.S."/>
        </authorList>
    </citation>
    <scope>NUCLEOTIDE SEQUENCE</scope>
    <source>
        <strain evidence="3">BF_AM_ODE_DK_2015_4</strain>
    </source>
</reference>
<dbReference type="Pfam" id="PF01531">
    <property type="entry name" value="Glyco_transf_11"/>
    <property type="match status" value="1"/>
</dbReference>
<sequence length="271" mass="32048">MKIVTFQGGLGNQLFQYVFYLWLDMRCDKDNIYGYYPKKGLRAHNGLEIEKVFEVKLPNSSLSTDLVVKSIKLINKIFKNRQYISTDGRLDVNGVLFEGFWQDKCFWEDVDIVLNFRWPLKLDVTNSFIMAKIQTNNSISIHIRRGDYLLPKYRNIYGDICNEEYYQKAIEYILKCVDDPFFFVFSDDIDWAKSIINVPNVTFVNNNKGKDSYIDMFLMSLCHHNIIANSTFSWWAAQLNKHSDKIMIAPIRWFKSLFKDPNIFTESWIRI</sequence>
<dbReference type="PANTHER" id="PTHR11927:SF9">
    <property type="entry name" value="L-FUCOSYLTRANSFERASE"/>
    <property type="match status" value="1"/>
</dbReference>
<evidence type="ECO:0000256" key="1">
    <source>
        <dbReference type="ARBA" id="ARBA00022676"/>
    </source>
</evidence>
<keyword evidence="2 4" id="KW-0808">Transferase</keyword>
<gene>
    <name evidence="4" type="ORF">DW228_19825</name>
    <name evidence="3" type="ORF">O1433_00800</name>
</gene>
<proteinExistence type="predicted"/>
<dbReference type="InterPro" id="IPR002516">
    <property type="entry name" value="Glyco_trans_11"/>
</dbReference>
<comment type="caution">
    <text evidence="4">The sequence shown here is derived from an EMBL/GenBank/DDBJ whole genome shotgun (WGS) entry which is preliminary data.</text>
</comment>